<evidence type="ECO:0000313" key="3">
    <source>
        <dbReference type="Proteomes" id="UP000001058"/>
    </source>
</evidence>
<dbReference type="EMBL" id="GL378359">
    <property type="protein sequence ID" value="EFJ45187.1"/>
    <property type="molecule type" value="Genomic_DNA"/>
</dbReference>
<dbReference type="RefSeq" id="XP_002953863.1">
    <property type="nucleotide sequence ID" value="XM_002953817.1"/>
</dbReference>
<feature type="region of interest" description="Disordered" evidence="1">
    <location>
        <begin position="162"/>
        <end position="185"/>
    </location>
</feature>
<gene>
    <name evidence="2" type="ORF">VOLCADRAFT_118483</name>
</gene>
<proteinExistence type="predicted"/>
<dbReference type="KEGG" id="vcn:VOLCADRAFT_118483"/>
<evidence type="ECO:0000313" key="2">
    <source>
        <dbReference type="EMBL" id="EFJ45187.1"/>
    </source>
</evidence>
<protein>
    <submittedName>
        <fullName evidence="2">Uncharacterized protein</fullName>
    </submittedName>
</protein>
<dbReference type="Gene3D" id="3.40.50.880">
    <property type="match status" value="1"/>
</dbReference>
<feature type="compositionally biased region" description="Acidic residues" evidence="1">
    <location>
        <begin position="164"/>
        <end position="183"/>
    </location>
</feature>
<dbReference type="OrthoDB" id="10564847at2759"/>
<feature type="non-terminal residue" evidence="2">
    <location>
        <position position="519"/>
    </location>
</feature>
<reference evidence="2 3" key="1">
    <citation type="journal article" date="2010" name="Science">
        <title>Genomic analysis of organismal complexity in the multicellular green alga Volvox carteri.</title>
        <authorList>
            <person name="Prochnik S.E."/>
            <person name="Umen J."/>
            <person name="Nedelcu A.M."/>
            <person name="Hallmann A."/>
            <person name="Miller S.M."/>
            <person name="Nishii I."/>
            <person name="Ferris P."/>
            <person name="Kuo A."/>
            <person name="Mitros T."/>
            <person name="Fritz-Laylin L.K."/>
            <person name="Hellsten U."/>
            <person name="Chapman J."/>
            <person name="Simakov O."/>
            <person name="Rensing S.A."/>
            <person name="Terry A."/>
            <person name="Pangilinan J."/>
            <person name="Kapitonov V."/>
            <person name="Jurka J."/>
            <person name="Salamov A."/>
            <person name="Shapiro H."/>
            <person name="Schmutz J."/>
            <person name="Grimwood J."/>
            <person name="Lindquist E."/>
            <person name="Lucas S."/>
            <person name="Grigoriev I.V."/>
            <person name="Schmitt R."/>
            <person name="Kirk D."/>
            <person name="Rokhsar D.S."/>
        </authorList>
    </citation>
    <scope>NUCLEOTIDE SEQUENCE [LARGE SCALE GENOMIC DNA]</scope>
    <source>
        <strain evidence="3">f. Nagariensis / Eve</strain>
    </source>
</reference>
<dbReference type="Proteomes" id="UP000001058">
    <property type="component" value="Unassembled WGS sequence"/>
</dbReference>
<dbReference type="InterPro" id="IPR029062">
    <property type="entry name" value="Class_I_gatase-like"/>
</dbReference>
<dbReference type="STRING" id="3068.D8U5C0"/>
<dbReference type="AlphaFoldDB" id="D8U5C0"/>
<dbReference type="PANTHER" id="PTHR33104">
    <property type="entry name" value="SI:DKEY-29D5.2"/>
    <property type="match status" value="1"/>
</dbReference>
<sequence>MAKNILIVCTSCDRLGDTDEPTGCWAEEVVAPYYIWKKHGYNVTIASVKGGEVPMDEASLNPPFLTKEVLSSSIKECYLFIPGRNRAVMYSGINPYLPVAKKPSKPKPDLKKTEIVVKAQKKTAENAATKGHVPLLDTQPEQDEGPVEQYFYTNHIHDDVNTVGEEDASSGEGSDIDEDDGPEDANSRQLVAEVYFKFVHKTIASRKNLLHQAGVTFRNAVTAADVSTCPTCGAESSGNPLSCPVTVVTWDQPIELEVPVHYCGTCRKQFSIRPTAVDCLQDSNVSWDISDRRAGIAVVWWHQLILQQFDQLAFYTRHISADRFCAAMVENWSCNGFQDSIATTISLRKRLRQALLLYHYLQGMEEDYPEGLVGWCNGALNACPCCGDEKTYPSRGSGFAHSPQGEPTGIEPDAAATSGVCRVAAGIGAGQEVEGGQALEDVHPVGAEADHRPAELSWARTLWASSVEAAGPGPAAMHSVHFDANFKLDLLPRPKYHKTYVQLQRRRFFISNGVILSAI</sequence>
<name>D8U5C0_VOLCA</name>
<organism evidence="3">
    <name type="scientific">Volvox carteri f. nagariensis</name>
    <dbReference type="NCBI Taxonomy" id="3068"/>
    <lineage>
        <taxon>Eukaryota</taxon>
        <taxon>Viridiplantae</taxon>
        <taxon>Chlorophyta</taxon>
        <taxon>core chlorophytes</taxon>
        <taxon>Chlorophyceae</taxon>
        <taxon>CS clade</taxon>
        <taxon>Chlamydomonadales</taxon>
        <taxon>Volvocaceae</taxon>
        <taxon>Volvox</taxon>
    </lineage>
</organism>
<dbReference type="InParanoid" id="D8U5C0"/>
<accession>D8U5C0</accession>
<evidence type="ECO:0000256" key="1">
    <source>
        <dbReference type="SAM" id="MobiDB-lite"/>
    </source>
</evidence>
<dbReference type="PANTHER" id="PTHR33104:SF2">
    <property type="entry name" value="CXC3 LIKE CYSTEINE CLUSTER DOMAIN-CONTAINING PROTEIN"/>
    <property type="match status" value="1"/>
</dbReference>
<dbReference type="SUPFAM" id="SSF52317">
    <property type="entry name" value="Class I glutamine amidotransferase-like"/>
    <property type="match status" value="1"/>
</dbReference>
<dbReference type="GeneID" id="9616955"/>
<keyword evidence="3" id="KW-1185">Reference proteome</keyword>